<dbReference type="EMBL" id="JACHFV010000010">
    <property type="protein sequence ID" value="MBB5296246.1"/>
    <property type="molecule type" value="Genomic_DNA"/>
</dbReference>
<feature type="domain" description="HD" evidence="7">
    <location>
        <begin position="33"/>
        <end position="145"/>
    </location>
</feature>
<dbReference type="InterPro" id="IPR003607">
    <property type="entry name" value="HD/PDEase_dom"/>
</dbReference>
<dbReference type="CDD" id="cd00077">
    <property type="entry name" value="HDc"/>
    <property type="match status" value="1"/>
</dbReference>
<evidence type="ECO:0000313" key="11">
    <source>
        <dbReference type="Proteomes" id="UP000536909"/>
    </source>
</evidence>
<dbReference type="Proteomes" id="UP000536909">
    <property type="component" value="Unassembled WGS sequence"/>
</dbReference>
<dbReference type="Proteomes" id="UP000308000">
    <property type="component" value="Unassembled WGS sequence"/>
</dbReference>
<dbReference type="PANTHER" id="PTHR35795">
    <property type="entry name" value="SLR1885 PROTEIN"/>
    <property type="match status" value="1"/>
</dbReference>
<dbReference type="SUPFAM" id="SSF109604">
    <property type="entry name" value="HD-domain/PDEase-like"/>
    <property type="match status" value="1"/>
</dbReference>
<evidence type="ECO:0000256" key="2">
    <source>
        <dbReference type="ARBA" id="ARBA00022723"/>
    </source>
</evidence>
<dbReference type="PANTHER" id="PTHR35795:SF1">
    <property type="entry name" value="BIS(5'-NUCLEOSYL)-TETRAPHOSPHATASE, SYMMETRICAL"/>
    <property type="match status" value="1"/>
</dbReference>
<dbReference type="GO" id="GO:0000166">
    <property type="term" value="F:nucleotide binding"/>
    <property type="evidence" value="ECO:0007669"/>
    <property type="project" value="UniProtKB-KW"/>
</dbReference>
<organism evidence="9 10">
    <name type="scientific">Deinococcus metallilatus</name>
    <dbReference type="NCBI Taxonomy" id="1211322"/>
    <lineage>
        <taxon>Bacteria</taxon>
        <taxon>Thermotogati</taxon>
        <taxon>Deinococcota</taxon>
        <taxon>Deinococci</taxon>
        <taxon>Deinococcales</taxon>
        <taxon>Deinococcaceae</taxon>
        <taxon>Deinococcus</taxon>
    </lineage>
</organism>
<evidence type="ECO:0000313" key="9">
    <source>
        <dbReference type="EMBL" id="TLK23715.1"/>
    </source>
</evidence>
<dbReference type="EC" id="3.6.1.41" evidence="1"/>
<evidence type="ECO:0000256" key="4">
    <source>
        <dbReference type="ARBA" id="ARBA00022801"/>
    </source>
</evidence>
<proteinExistence type="predicted"/>
<keyword evidence="4 8" id="KW-0378">Hydrolase</keyword>
<evidence type="ECO:0000256" key="6">
    <source>
        <dbReference type="ARBA" id="ARBA00049417"/>
    </source>
</evidence>
<dbReference type="InterPro" id="IPR005249">
    <property type="entry name" value="YqeK"/>
</dbReference>
<comment type="caution">
    <text evidence="9">The sequence shown here is derived from an EMBL/GenBank/DDBJ whole genome shotgun (WGS) entry which is preliminary data.</text>
</comment>
<evidence type="ECO:0000256" key="5">
    <source>
        <dbReference type="ARBA" id="ARBA00023004"/>
    </source>
</evidence>
<name>A0AAJ5F0X1_9DEIO</name>
<dbReference type="Pfam" id="PF01966">
    <property type="entry name" value="HD"/>
    <property type="match status" value="1"/>
</dbReference>
<keyword evidence="11" id="KW-1185">Reference proteome</keyword>
<reference evidence="9 10" key="1">
    <citation type="submission" date="2019-04" db="EMBL/GenBank/DDBJ databases">
        <title>Deinococcus metalilatus MA1002 mutant No.5.</title>
        <authorList>
            <person name="Park W."/>
            <person name="Park C."/>
        </authorList>
    </citation>
    <scope>NUCLEOTIDE SEQUENCE [LARGE SCALE GENOMIC DNA]</scope>
    <source>
        <strain evidence="9 10">MA1002-m5</strain>
    </source>
</reference>
<evidence type="ECO:0000313" key="10">
    <source>
        <dbReference type="Proteomes" id="UP000308000"/>
    </source>
</evidence>
<evidence type="ECO:0000259" key="7">
    <source>
        <dbReference type="Pfam" id="PF01966"/>
    </source>
</evidence>
<dbReference type="EMBL" id="VBRC01000012">
    <property type="protein sequence ID" value="TLK23715.1"/>
    <property type="molecule type" value="Genomic_DNA"/>
</dbReference>
<dbReference type="AlphaFoldDB" id="A0AAJ5F0X1"/>
<dbReference type="RefSeq" id="WP_129120070.1">
    <property type="nucleotide sequence ID" value="NZ_BSUI01000004.1"/>
</dbReference>
<evidence type="ECO:0000256" key="3">
    <source>
        <dbReference type="ARBA" id="ARBA00022741"/>
    </source>
</evidence>
<dbReference type="GO" id="GO:0008803">
    <property type="term" value="F:bis(5'-nucleosyl)-tetraphosphatase (symmetrical) activity"/>
    <property type="evidence" value="ECO:0007669"/>
    <property type="project" value="UniProtKB-EC"/>
</dbReference>
<evidence type="ECO:0000313" key="8">
    <source>
        <dbReference type="EMBL" id="MBB5296246.1"/>
    </source>
</evidence>
<dbReference type="InterPro" id="IPR006674">
    <property type="entry name" value="HD_domain"/>
</dbReference>
<keyword evidence="2" id="KW-0479">Metal-binding</keyword>
<protein>
    <recommendedName>
        <fullName evidence="1">bis(5'-nucleosyl)-tetraphosphatase (symmetrical)</fullName>
        <ecNumber evidence="1">3.6.1.41</ecNumber>
    </recommendedName>
</protein>
<sequence length="202" mass="22207">MLPDLLSRFPPTGNLVYDVDTLLAAHGRERIREHIPRVAREARRLAGRFGVNPDRAEAAALLHDLGGIFEWGGMADLCLSLGLSVEPEERQVPMLLHAKLSEVLARELYGVKDAGVLQAVRFHTTLHSAPTPLDEVVFLADKLEWDQGGVPPYHADLTRALDGGLQAAARWMLAWMATPEARLLIPHPDLKAAWAHYGVPAP</sequence>
<evidence type="ECO:0000256" key="1">
    <source>
        <dbReference type="ARBA" id="ARBA00012506"/>
    </source>
</evidence>
<dbReference type="GO" id="GO:0046872">
    <property type="term" value="F:metal ion binding"/>
    <property type="evidence" value="ECO:0007669"/>
    <property type="project" value="UniProtKB-KW"/>
</dbReference>
<dbReference type="InterPro" id="IPR051094">
    <property type="entry name" value="Diverse_Catalytic_Enzymes"/>
</dbReference>
<accession>A0AAJ5F0X1</accession>
<dbReference type="NCBIfam" id="TIGR00488">
    <property type="entry name" value="bis(5'-nucleosyl)-tetraphosphatase (symmetrical) YqeK"/>
    <property type="match status" value="1"/>
</dbReference>
<gene>
    <name evidence="9" type="ORF">FCS05_15965</name>
    <name evidence="8" type="ORF">HNQ10_003088</name>
</gene>
<keyword evidence="5" id="KW-0408">Iron</keyword>
<comment type="catalytic activity">
    <reaction evidence="6">
        <text>P(1),P(4)-bis(5'-adenosyl) tetraphosphate + H2O = 2 ADP + 2 H(+)</text>
        <dbReference type="Rhea" id="RHEA:24252"/>
        <dbReference type="ChEBI" id="CHEBI:15377"/>
        <dbReference type="ChEBI" id="CHEBI:15378"/>
        <dbReference type="ChEBI" id="CHEBI:58141"/>
        <dbReference type="ChEBI" id="CHEBI:456216"/>
        <dbReference type="EC" id="3.6.1.41"/>
    </reaction>
</comment>
<keyword evidence="3" id="KW-0547">Nucleotide-binding</keyword>
<dbReference type="Gene3D" id="1.10.3210.10">
    <property type="entry name" value="Hypothetical protein af1432"/>
    <property type="match status" value="1"/>
</dbReference>
<reference evidence="8 11" key="2">
    <citation type="submission" date="2020-08" db="EMBL/GenBank/DDBJ databases">
        <title>Genomic Encyclopedia of Type Strains, Phase IV (KMG-IV): sequencing the most valuable type-strain genomes for metagenomic binning, comparative biology and taxonomic classification.</title>
        <authorList>
            <person name="Goeker M."/>
        </authorList>
    </citation>
    <scope>NUCLEOTIDE SEQUENCE [LARGE SCALE GENOMIC DNA]</scope>
    <source>
        <strain evidence="8 11">DSM 105434</strain>
    </source>
</reference>